<dbReference type="Pfam" id="PF13489">
    <property type="entry name" value="Methyltransf_23"/>
    <property type="match status" value="1"/>
</dbReference>
<gene>
    <name evidence="1" type="ORF">ACFSQ0_01615</name>
</gene>
<dbReference type="CDD" id="cd02440">
    <property type="entry name" value="AdoMet_MTases"/>
    <property type="match status" value="1"/>
</dbReference>
<dbReference type="GO" id="GO:0102208">
    <property type="term" value="F:2-polyprenyl-6-hydroxyphenol methylase activity"/>
    <property type="evidence" value="ECO:0007669"/>
    <property type="project" value="UniProtKB-EC"/>
</dbReference>
<proteinExistence type="predicted"/>
<organism evidence="1 2">
    <name type="scientific">Mesonia sediminis</name>
    <dbReference type="NCBI Taxonomy" id="1703946"/>
    <lineage>
        <taxon>Bacteria</taxon>
        <taxon>Pseudomonadati</taxon>
        <taxon>Bacteroidota</taxon>
        <taxon>Flavobacteriia</taxon>
        <taxon>Flavobacteriales</taxon>
        <taxon>Flavobacteriaceae</taxon>
        <taxon>Mesonia</taxon>
    </lineage>
</organism>
<dbReference type="SUPFAM" id="SSF53335">
    <property type="entry name" value="S-adenosyl-L-methionine-dependent methyltransferases"/>
    <property type="match status" value="1"/>
</dbReference>
<keyword evidence="1" id="KW-0808">Transferase</keyword>
<dbReference type="RefSeq" id="WP_379043198.1">
    <property type="nucleotide sequence ID" value="NZ_JBHULZ010000008.1"/>
</dbReference>
<comment type="caution">
    <text evidence="1">The sequence shown here is derived from an EMBL/GenBank/DDBJ whole genome shotgun (WGS) entry which is preliminary data.</text>
</comment>
<dbReference type="GO" id="GO:0032259">
    <property type="term" value="P:methylation"/>
    <property type="evidence" value="ECO:0007669"/>
    <property type="project" value="UniProtKB-KW"/>
</dbReference>
<dbReference type="Gene3D" id="3.40.50.150">
    <property type="entry name" value="Vaccinia Virus protein VP39"/>
    <property type="match status" value="1"/>
</dbReference>
<dbReference type="EMBL" id="JBHULZ010000008">
    <property type="protein sequence ID" value="MFD2696677.1"/>
    <property type="molecule type" value="Genomic_DNA"/>
</dbReference>
<dbReference type="EC" id="2.1.1.222" evidence="1"/>
<evidence type="ECO:0000313" key="1">
    <source>
        <dbReference type="EMBL" id="MFD2696677.1"/>
    </source>
</evidence>
<dbReference type="InterPro" id="IPR029063">
    <property type="entry name" value="SAM-dependent_MTases_sf"/>
</dbReference>
<name>A0ABW5SBY4_9FLAO</name>
<dbReference type="EC" id="2.1.1.64" evidence="1"/>
<reference evidence="2" key="1">
    <citation type="journal article" date="2019" name="Int. J. Syst. Evol. Microbiol.">
        <title>The Global Catalogue of Microorganisms (GCM) 10K type strain sequencing project: providing services to taxonomists for standard genome sequencing and annotation.</title>
        <authorList>
            <consortium name="The Broad Institute Genomics Platform"/>
            <consortium name="The Broad Institute Genome Sequencing Center for Infectious Disease"/>
            <person name="Wu L."/>
            <person name="Ma J."/>
        </authorList>
    </citation>
    <scope>NUCLEOTIDE SEQUENCE [LARGE SCALE GENOMIC DNA]</scope>
    <source>
        <strain evidence="2">KCTC 42255</strain>
    </source>
</reference>
<keyword evidence="1" id="KW-0489">Methyltransferase</keyword>
<dbReference type="Proteomes" id="UP001597357">
    <property type="component" value="Unassembled WGS sequence"/>
</dbReference>
<dbReference type="GO" id="GO:0061542">
    <property type="term" value="F:3-demethylubiquinol 3-O-methyltransferase activity"/>
    <property type="evidence" value="ECO:0007669"/>
    <property type="project" value="UniProtKB-EC"/>
</dbReference>
<keyword evidence="2" id="KW-1185">Reference proteome</keyword>
<evidence type="ECO:0000313" key="2">
    <source>
        <dbReference type="Proteomes" id="UP001597357"/>
    </source>
</evidence>
<sequence length="241" mass="27784">MKQDKTYNPDIFGEAVHDYFIKGQAESIRVWQEDFDEDEIPTAYLFRAFKDMPAIEQIALKNSFGHCLDVGCCAGSHSLHLQQKGLEVTAIDISAKAIEVCRLRGIKDAQVKSFFEVEERYDTILMLMNGSGIIGKLNQLNSFFQQLKKILKPGGQLLIDSSDLRYLYEEEDESLSKITSQNYYGEVQYQIQYKEQKSQWFDWLYIDFEKLKLAASAQGFSCKQLVAGEHYDYLAQITYNN</sequence>
<accession>A0ABW5SBY4</accession>
<protein>
    <submittedName>
        <fullName evidence="1">Class I SAM-dependent methyltransferase</fullName>
        <ecNumber evidence="1">2.1.1.222</ecNumber>
        <ecNumber evidence="1">2.1.1.64</ecNumber>
    </submittedName>
</protein>